<evidence type="ECO:0000256" key="1">
    <source>
        <dbReference type="SAM" id="SignalP"/>
    </source>
</evidence>
<sequence length="418" mass="45142">MMTAHSALFLGKGRRLLATGALVGAATMLTAADAPTGGEPGVRAFVLGNIYLANGGTGDICRAEDEGALERFRKLLPAAQQQKYADPAKNQELEKLMNEHFGFRRLILRDDRTGKVKLPPGVDRTAAITPEQALAIGALNGFPKGKGRPAFSKRDVVYSACSDPYDFPVLAKNFRTYDGPVAAGMNLDGKVSKEDFTGPDGEKGIDNQLWRVAGCSWPFREGSNPDIARKTLISSLAPTLIELRGVDDASNDPDVTVTVFAATTALNKDGKGGVLARATFIADPDPRLKATTHGRIENGVLTTDSFDMVLNYKEQIIDAPRHIRGARIRATLTKDGGIEGGFYGYYTLDSYYSSIEQMTQNGANLSRLTCPGIRLAIDRLADGYRDPKTGKYTAISSAYHFFGVRAFVVPPQQTARAE</sequence>
<dbReference type="EMBL" id="JBHSFZ010000025">
    <property type="protein sequence ID" value="MFC4594911.1"/>
    <property type="molecule type" value="Genomic_DNA"/>
</dbReference>
<gene>
    <name evidence="2" type="ORF">ACFO3E_12010</name>
</gene>
<evidence type="ECO:0000313" key="3">
    <source>
        <dbReference type="Proteomes" id="UP001595957"/>
    </source>
</evidence>
<dbReference type="Proteomes" id="UP001595957">
    <property type="component" value="Unassembled WGS sequence"/>
</dbReference>
<protein>
    <submittedName>
        <fullName evidence="2">Uncharacterized protein</fullName>
    </submittedName>
</protein>
<evidence type="ECO:0000313" key="2">
    <source>
        <dbReference type="EMBL" id="MFC4594911.1"/>
    </source>
</evidence>
<name>A0ABV9EZ33_9SPHN</name>
<feature type="signal peptide" evidence="1">
    <location>
        <begin position="1"/>
        <end position="31"/>
    </location>
</feature>
<accession>A0ABV9EZ33</accession>
<comment type="caution">
    <text evidence="2">The sequence shown here is derived from an EMBL/GenBank/DDBJ whole genome shotgun (WGS) entry which is preliminary data.</text>
</comment>
<keyword evidence="1" id="KW-0732">Signal</keyword>
<proteinExistence type="predicted"/>
<keyword evidence="3" id="KW-1185">Reference proteome</keyword>
<dbReference type="RefSeq" id="WP_380804966.1">
    <property type="nucleotide sequence ID" value="NZ_JBHSFZ010000025.1"/>
</dbReference>
<feature type="chain" id="PRO_5045967004" evidence="1">
    <location>
        <begin position="32"/>
        <end position="418"/>
    </location>
</feature>
<reference evidence="3" key="1">
    <citation type="journal article" date="2019" name="Int. J. Syst. Evol. Microbiol.">
        <title>The Global Catalogue of Microorganisms (GCM) 10K type strain sequencing project: providing services to taxonomists for standard genome sequencing and annotation.</title>
        <authorList>
            <consortium name="The Broad Institute Genomics Platform"/>
            <consortium name="The Broad Institute Genome Sequencing Center for Infectious Disease"/>
            <person name="Wu L."/>
            <person name="Ma J."/>
        </authorList>
    </citation>
    <scope>NUCLEOTIDE SEQUENCE [LARGE SCALE GENOMIC DNA]</scope>
    <source>
        <strain evidence="3">NBRC 103632</strain>
    </source>
</reference>
<organism evidence="2 3">
    <name type="scientific">Sphingobium tyrosinilyticum</name>
    <dbReference type="NCBI Taxonomy" id="2715436"/>
    <lineage>
        <taxon>Bacteria</taxon>
        <taxon>Pseudomonadati</taxon>
        <taxon>Pseudomonadota</taxon>
        <taxon>Alphaproteobacteria</taxon>
        <taxon>Sphingomonadales</taxon>
        <taxon>Sphingomonadaceae</taxon>
        <taxon>Sphingobium</taxon>
    </lineage>
</organism>